<organism evidence="2 3">
    <name type="scientific">Caulobacter segnis</name>
    <dbReference type="NCBI Taxonomy" id="88688"/>
    <lineage>
        <taxon>Bacteria</taxon>
        <taxon>Pseudomonadati</taxon>
        <taxon>Pseudomonadota</taxon>
        <taxon>Alphaproteobacteria</taxon>
        <taxon>Caulobacterales</taxon>
        <taxon>Caulobacteraceae</taxon>
        <taxon>Caulobacter</taxon>
    </lineage>
</organism>
<feature type="domain" description="HTH cro/C1-type" evidence="1">
    <location>
        <begin position="20"/>
        <end position="74"/>
    </location>
</feature>
<proteinExistence type="predicted"/>
<name>A0ABY4ZRE6_9CAUL</name>
<evidence type="ECO:0000313" key="2">
    <source>
        <dbReference type="EMBL" id="USQ95281.1"/>
    </source>
</evidence>
<dbReference type="SMART" id="SM00530">
    <property type="entry name" value="HTH_XRE"/>
    <property type="match status" value="1"/>
</dbReference>
<keyword evidence="3" id="KW-1185">Reference proteome</keyword>
<dbReference type="SUPFAM" id="SSF47413">
    <property type="entry name" value="lambda repressor-like DNA-binding domains"/>
    <property type="match status" value="1"/>
</dbReference>
<dbReference type="PROSITE" id="PS50943">
    <property type="entry name" value="HTH_CROC1"/>
    <property type="match status" value="1"/>
</dbReference>
<accession>A0ABY4ZRE6</accession>
<dbReference type="Proteomes" id="UP001057520">
    <property type="component" value="Chromosome"/>
</dbReference>
<evidence type="ECO:0000259" key="1">
    <source>
        <dbReference type="PROSITE" id="PS50943"/>
    </source>
</evidence>
<protein>
    <submittedName>
        <fullName evidence="2">Helix-turn-helix domain-containing protein</fullName>
    </submittedName>
</protein>
<dbReference type="Gene3D" id="1.10.260.40">
    <property type="entry name" value="lambda repressor-like DNA-binding domains"/>
    <property type="match status" value="1"/>
</dbReference>
<reference evidence="2 3" key="1">
    <citation type="submission" date="2022-04" db="EMBL/GenBank/DDBJ databases">
        <title>Genome sequence of soybean root-associated Caulobacter segnis RL271.</title>
        <authorList>
            <person name="Longley R."/>
            <person name="Bonito G."/>
            <person name="Trigodet F."/>
            <person name="Crosson S."/>
            <person name="Fiebig A."/>
        </authorList>
    </citation>
    <scope>NUCLEOTIDE SEQUENCE [LARGE SCALE GENOMIC DNA]</scope>
    <source>
        <strain evidence="2 3">RL271</strain>
    </source>
</reference>
<sequence>MSAPDLNAPDPIDIHVGRLVRARRLALGVSQQDLAEALGVSFQQVQKYESGTNRISASKLYKAARALNASPSAFFEGLETAGDASVLTPFADFMAAPSSNRLAVVYPQLTPVQQRILTDLAETLAS</sequence>
<dbReference type="Pfam" id="PF01381">
    <property type="entry name" value="HTH_3"/>
    <property type="match status" value="1"/>
</dbReference>
<evidence type="ECO:0000313" key="3">
    <source>
        <dbReference type="Proteomes" id="UP001057520"/>
    </source>
</evidence>
<dbReference type="CDD" id="cd00093">
    <property type="entry name" value="HTH_XRE"/>
    <property type="match status" value="1"/>
</dbReference>
<dbReference type="InterPro" id="IPR010982">
    <property type="entry name" value="Lambda_DNA-bd_dom_sf"/>
</dbReference>
<dbReference type="EMBL" id="CP096040">
    <property type="protein sequence ID" value="USQ95281.1"/>
    <property type="molecule type" value="Genomic_DNA"/>
</dbReference>
<gene>
    <name evidence="2" type="ORF">MZV50_22465</name>
</gene>
<dbReference type="InterPro" id="IPR001387">
    <property type="entry name" value="Cro/C1-type_HTH"/>
</dbReference>